<reference evidence="2 3" key="1">
    <citation type="submission" date="2019-01" db="EMBL/GenBank/DDBJ databases">
        <title>Insights into ecological role of a new deltaproteobacterial order Candidatus Sinidesulfobacterales (Sva0485) by metagenomics and metatranscriptomics.</title>
        <authorList>
            <person name="Tan S."/>
            <person name="Liu J."/>
            <person name="Fang Y."/>
            <person name="Hedlund B."/>
            <person name="Lian Z.-H."/>
            <person name="Huang L.-Y."/>
            <person name="Li J.-T."/>
            <person name="Huang L.-N."/>
            <person name="Li W.-J."/>
            <person name="Jiang H.-C."/>
            <person name="Dong H.-L."/>
            <person name="Shu W.-S."/>
        </authorList>
    </citation>
    <scope>NUCLEOTIDE SEQUENCE [LARGE SCALE GENOMIC DNA]</scope>
    <source>
        <strain evidence="2">AP4</strain>
    </source>
</reference>
<dbReference type="Proteomes" id="UP000322454">
    <property type="component" value="Unassembled WGS sequence"/>
</dbReference>
<dbReference type="PANTHER" id="PTHR30432:SF1">
    <property type="entry name" value="DNA-BINDING TRANSCRIPTIONAL DUAL REGULATOR MODE"/>
    <property type="match status" value="1"/>
</dbReference>
<gene>
    <name evidence="2" type="ORF">EVJ48_10060</name>
</gene>
<dbReference type="InterPro" id="IPR051815">
    <property type="entry name" value="Molybdate_resp_trans_reg"/>
</dbReference>
<dbReference type="SUPFAM" id="SSF46785">
    <property type="entry name" value="Winged helix' DNA-binding domain"/>
    <property type="match status" value="1"/>
</dbReference>
<dbReference type="Gene3D" id="1.10.10.10">
    <property type="entry name" value="Winged helix-like DNA-binding domain superfamily/Winged helix DNA-binding domain"/>
    <property type="match status" value="1"/>
</dbReference>
<dbReference type="Pfam" id="PF00126">
    <property type="entry name" value="HTH_1"/>
    <property type="match status" value="1"/>
</dbReference>
<evidence type="ECO:0000313" key="2">
    <source>
        <dbReference type="EMBL" id="RZV36723.1"/>
    </source>
</evidence>
<dbReference type="InterPro" id="IPR036390">
    <property type="entry name" value="WH_DNA-bd_sf"/>
</dbReference>
<protein>
    <submittedName>
        <fullName evidence="2">LysR family transcriptional regulator</fullName>
    </submittedName>
</protein>
<evidence type="ECO:0000259" key="1">
    <source>
        <dbReference type="Pfam" id="PF00126"/>
    </source>
</evidence>
<name>A0A520X6B2_9DELT</name>
<dbReference type="InterPro" id="IPR036388">
    <property type="entry name" value="WH-like_DNA-bd_sf"/>
</dbReference>
<organism evidence="2 3">
    <name type="scientific">Candidatus Acidulodesulfobacterium acidiphilum</name>
    <dbReference type="NCBI Taxonomy" id="2597224"/>
    <lineage>
        <taxon>Bacteria</taxon>
        <taxon>Deltaproteobacteria</taxon>
        <taxon>Candidatus Acidulodesulfobacterales</taxon>
        <taxon>Candidatus Acidulodesulfobacterium</taxon>
    </lineage>
</organism>
<evidence type="ECO:0000313" key="3">
    <source>
        <dbReference type="Proteomes" id="UP000322454"/>
    </source>
</evidence>
<accession>A0A520X6B2</accession>
<sequence length="130" mass="14624">MPNSKSGKSGGFVDYDIKAKIWLEKNGEPVFGMGRFMLLKKIGTSGSISSAAKELGYSYKKAWSFINLMEKRFGFELVDKKIGGRYGGGSVLTEHAKKIMAEYEKLLEKEKTFLDDYHAQTPHLLQPSKH</sequence>
<dbReference type="EMBL" id="SHMQ01000055">
    <property type="protein sequence ID" value="RZV36723.1"/>
    <property type="molecule type" value="Genomic_DNA"/>
</dbReference>
<proteinExistence type="predicted"/>
<dbReference type="PANTHER" id="PTHR30432">
    <property type="entry name" value="TRANSCRIPTIONAL REGULATOR MODE"/>
    <property type="match status" value="1"/>
</dbReference>
<feature type="domain" description="HTH lysR-type" evidence="1">
    <location>
        <begin position="38"/>
        <end position="96"/>
    </location>
</feature>
<dbReference type="InterPro" id="IPR000847">
    <property type="entry name" value="LysR_HTH_N"/>
</dbReference>
<dbReference type="GO" id="GO:0003700">
    <property type="term" value="F:DNA-binding transcription factor activity"/>
    <property type="evidence" value="ECO:0007669"/>
    <property type="project" value="InterPro"/>
</dbReference>
<comment type="caution">
    <text evidence="2">The sequence shown here is derived from an EMBL/GenBank/DDBJ whole genome shotgun (WGS) entry which is preliminary data.</text>
</comment>
<dbReference type="AlphaFoldDB" id="A0A520X6B2"/>